<sequence>MTLPYFSEAILQRNANPKSYQRGEQYYLQRAVESLTQRGQLLLAMVGGSEDNLYQVTIEFEEDDIASAYCTCPYDYDGWCKHIVATLLTALRQPARVEERPTLEQLLECLKPEQIPDLLREIAVDNPEILDKIDRWVSRLSVVPTPSQPELSSVPSAPIPKIDVVPYRRQVRQILRDAIRNLEDGWEEDPIPQELYELIEEVPMFLARGDGQNAIAILEAITAACAENWDDVDQYGADNDDVVARLNEIWAEAFLLTELTPSQKTKLQANLKQWEKTWRADFSMSLAALHQGWDDPDLKRILRGDIRTTTVEQEEVPDYAPDLVLIRLKILESQRRYTEYLYLAEAEGQNEAFLTMLARLDRIDAVMEAADTKLQTMEQALAVAKVLLVQGAPEQALQIAQRGLILPGNCTYQLANWVSEMAEELDQPDIALAAKIKAFQAQPNFTDYHKIEKMAGEDWPVLKEDLLDFLRLDSNDWFSSVMEAKVNIFLQEGLVEDAIAIVTEMSSYQSTLIHQVMDAAIVDNPEWVIANAKPRAEKIMDAKKAEYYDQAAQWLQKARNAYYQAGKQAEWSAYHSELMRVHSRKPKLMGFLKEAKLY</sequence>
<name>A0A977KYV3_9CYAN</name>
<dbReference type="PROSITE" id="PS50966">
    <property type="entry name" value="ZF_SWIM"/>
    <property type="match status" value="1"/>
</dbReference>
<gene>
    <name evidence="3" type="ORF">KA717_00100</name>
</gene>
<feature type="domain" description="SWIM-type" evidence="2">
    <location>
        <begin position="54"/>
        <end position="91"/>
    </location>
</feature>
<dbReference type="EMBL" id="CP073041">
    <property type="protein sequence ID" value="UXE61476.1"/>
    <property type="molecule type" value="Genomic_DNA"/>
</dbReference>
<evidence type="ECO:0000256" key="1">
    <source>
        <dbReference type="PROSITE-ProRule" id="PRU00325"/>
    </source>
</evidence>
<dbReference type="GO" id="GO:0031462">
    <property type="term" value="C:Cul2-RING ubiquitin ligase complex"/>
    <property type="evidence" value="ECO:0007669"/>
    <property type="project" value="TreeGrafter"/>
</dbReference>
<proteinExistence type="predicted"/>
<reference evidence="3" key="1">
    <citation type="submission" date="2021-04" db="EMBL/GenBank/DDBJ databases">
        <title>Genome sequence of Woronichinia naegeliana from Washington state freshwater lake bloom.</title>
        <authorList>
            <person name="Dreher T.W."/>
        </authorList>
    </citation>
    <scope>NUCLEOTIDE SEQUENCE</scope>
    <source>
        <strain evidence="3">WA131</strain>
    </source>
</reference>
<dbReference type="InterPro" id="IPR007527">
    <property type="entry name" value="Znf_SWIM"/>
</dbReference>
<dbReference type="PANTHER" id="PTHR22619:SF0">
    <property type="entry name" value="ZINC FINGER SWIM DOMAIN-CONTAINING PROTEIN 6-LIKE PROTEIN"/>
    <property type="match status" value="1"/>
</dbReference>
<dbReference type="Proteomes" id="UP001065613">
    <property type="component" value="Chromosome"/>
</dbReference>
<evidence type="ECO:0000313" key="3">
    <source>
        <dbReference type="EMBL" id="UXE61476.1"/>
    </source>
</evidence>
<dbReference type="AlphaFoldDB" id="A0A977KYV3"/>
<evidence type="ECO:0000259" key="2">
    <source>
        <dbReference type="PROSITE" id="PS50966"/>
    </source>
</evidence>
<dbReference type="GO" id="GO:0008270">
    <property type="term" value="F:zinc ion binding"/>
    <property type="evidence" value="ECO:0007669"/>
    <property type="project" value="UniProtKB-KW"/>
</dbReference>
<keyword evidence="1" id="KW-0862">Zinc</keyword>
<keyword evidence="1" id="KW-0479">Metal-binding</keyword>
<keyword evidence="1" id="KW-0863">Zinc-finger</keyword>
<organism evidence="3">
    <name type="scientific">Woronichinia naegeliana WA131</name>
    <dbReference type="NCBI Taxonomy" id="2824559"/>
    <lineage>
        <taxon>Bacteria</taxon>
        <taxon>Bacillati</taxon>
        <taxon>Cyanobacteriota</taxon>
        <taxon>Cyanophyceae</taxon>
        <taxon>Synechococcales</taxon>
        <taxon>Coelosphaeriaceae</taxon>
        <taxon>Woronichinia</taxon>
    </lineage>
</organism>
<dbReference type="KEGG" id="wna:KA717_00100"/>
<dbReference type="PANTHER" id="PTHR22619">
    <property type="entry name" value="ZINC FINGER SWIM DOMAIN CONTAINING PROTEIN 4, 5, 6"/>
    <property type="match status" value="1"/>
</dbReference>
<protein>
    <submittedName>
        <fullName evidence="3">SWIM zinc finger family protein</fullName>
    </submittedName>
</protein>
<accession>A0A977KYV3</accession>
<dbReference type="Pfam" id="PF04434">
    <property type="entry name" value="SWIM"/>
    <property type="match status" value="1"/>
</dbReference>